<dbReference type="AlphaFoldDB" id="A0A382R8T2"/>
<dbReference type="EMBL" id="UINC01119606">
    <property type="protein sequence ID" value="SVC93547.1"/>
    <property type="molecule type" value="Genomic_DNA"/>
</dbReference>
<organism evidence="1">
    <name type="scientific">marine metagenome</name>
    <dbReference type="NCBI Taxonomy" id="408172"/>
    <lineage>
        <taxon>unclassified sequences</taxon>
        <taxon>metagenomes</taxon>
        <taxon>ecological metagenomes</taxon>
    </lineage>
</organism>
<protein>
    <submittedName>
        <fullName evidence="1">Uncharacterized protein</fullName>
    </submittedName>
</protein>
<accession>A0A382R8T2</accession>
<sequence length="139" mass="15893">MKKIILFIIILSIGFTANPRYGDKQIRSMLKEYFVAENNAPDLLGIRIFKGKKGKVFQIDIESTLSSKKNDIILSFRALARVGSYAKIPFRKFIVVCHLPGNLVPSVAESQANCAIKYFIRGKITEQKWRQDCLIERKL</sequence>
<name>A0A382R8T2_9ZZZZ</name>
<evidence type="ECO:0000313" key="1">
    <source>
        <dbReference type="EMBL" id="SVC93547.1"/>
    </source>
</evidence>
<reference evidence="1" key="1">
    <citation type="submission" date="2018-05" db="EMBL/GenBank/DDBJ databases">
        <authorList>
            <person name="Lanie J.A."/>
            <person name="Ng W.-L."/>
            <person name="Kazmierczak K.M."/>
            <person name="Andrzejewski T.M."/>
            <person name="Davidsen T.M."/>
            <person name="Wayne K.J."/>
            <person name="Tettelin H."/>
            <person name="Glass J.I."/>
            <person name="Rusch D."/>
            <person name="Podicherti R."/>
            <person name="Tsui H.-C.T."/>
            <person name="Winkler M.E."/>
        </authorList>
    </citation>
    <scope>NUCLEOTIDE SEQUENCE</scope>
</reference>
<proteinExistence type="predicted"/>
<gene>
    <name evidence="1" type="ORF">METZ01_LOCUS346401</name>
</gene>